<accession>A0A3D9YZ48</accession>
<feature type="transmembrane region" description="Helical" evidence="10">
    <location>
        <begin position="394"/>
        <end position="416"/>
    </location>
</feature>
<evidence type="ECO:0000256" key="1">
    <source>
        <dbReference type="ARBA" id="ARBA00004651"/>
    </source>
</evidence>
<dbReference type="Proteomes" id="UP000256900">
    <property type="component" value="Unassembled WGS sequence"/>
</dbReference>
<keyword evidence="15" id="KW-1185">Reference proteome</keyword>
<evidence type="ECO:0000256" key="10">
    <source>
        <dbReference type="HAMAP-Rule" id="MF_01463"/>
    </source>
</evidence>
<evidence type="ECO:0000259" key="11">
    <source>
        <dbReference type="Pfam" id="PF02355"/>
    </source>
</evidence>
<dbReference type="FunFam" id="3.30.1360.200:FF:000002">
    <property type="entry name" value="Preprotein translocase subunit SecD"/>
    <property type="match status" value="1"/>
</dbReference>
<comment type="function">
    <text evidence="10">Part of the Sec protein translocase complex. Interacts with the SecYEG preprotein conducting channel. SecDF uses the proton motive force (PMF) to complete protein translocation after the ATP-dependent function of SecA.</text>
</comment>
<reference evidence="14 15" key="1">
    <citation type="submission" date="2018-08" db="EMBL/GenBank/DDBJ databases">
        <title>Genomic Encyclopedia of Type Strains, Phase IV (KMG-IV): sequencing the most valuable type-strain genomes for metagenomic binning, comparative biology and taxonomic classification.</title>
        <authorList>
            <person name="Goeker M."/>
        </authorList>
    </citation>
    <scope>NUCLEOTIDE SEQUENCE [LARGE SCALE GENOMIC DNA]</scope>
    <source>
        <strain evidence="14 15">BW863</strain>
    </source>
</reference>
<evidence type="ECO:0000256" key="8">
    <source>
        <dbReference type="ARBA" id="ARBA00023010"/>
    </source>
</evidence>
<feature type="domain" description="Protein translocase subunit SecDF P1" evidence="12">
    <location>
        <begin position="168"/>
        <end position="226"/>
    </location>
</feature>
<dbReference type="PRINTS" id="PR00702">
    <property type="entry name" value="ACRIFLAVINRP"/>
</dbReference>
<dbReference type="HAMAP" id="MF_01463_B">
    <property type="entry name" value="SecD_B"/>
    <property type="match status" value="1"/>
</dbReference>
<dbReference type="InterPro" id="IPR022813">
    <property type="entry name" value="SecD/SecF_arch_bac"/>
</dbReference>
<dbReference type="InterPro" id="IPR048631">
    <property type="entry name" value="SecD_1st"/>
</dbReference>
<evidence type="ECO:0000256" key="4">
    <source>
        <dbReference type="ARBA" id="ARBA00022519"/>
    </source>
</evidence>
<comment type="caution">
    <text evidence="10">Lacks conserved residue(s) required for the propagation of feature annotation.</text>
</comment>
<keyword evidence="6 10" id="KW-0653">Protein transport</keyword>
<keyword evidence="8 10" id="KW-0811">Translocation</keyword>
<evidence type="ECO:0000256" key="2">
    <source>
        <dbReference type="ARBA" id="ARBA00022448"/>
    </source>
</evidence>
<feature type="domain" description="Protein export membrane protein SecD/SecF C-terminal" evidence="11">
    <location>
        <begin position="349"/>
        <end position="521"/>
    </location>
</feature>
<feature type="transmembrane region" description="Helical" evidence="10">
    <location>
        <begin position="465"/>
        <end position="486"/>
    </location>
</feature>
<dbReference type="Pfam" id="PF02355">
    <property type="entry name" value="SecD_SecF_C"/>
    <property type="match status" value="1"/>
</dbReference>
<organism evidence="14 15">
    <name type="scientific">Methylovirgula ligni</name>
    <dbReference type="NCBI Taxonomy" id="569860"/>
    <lineage>
        <taxon>Bacteria</taxon>
        <taxon>Pseudomonadati</taxon>
        <taxon>Pseudomonadota</taxon>
        <taxon>Alphaproteobacteria</taxon>
        <taxon>Hyphomicrobiales</taxon>
        <taxon>Beijerinckiaceae</taxon>
        <taxon>Methylovirgula</taxon>
    </lineage>
</organism>
<feature type="domain" description="SecDF P1 head subdomain" evidence="13">
    <location>
        <begin position="243"/>
        <end position="348"/>
    </location>
</feature>
<evidence type="ECO:0000256" key="5">
    <source>
        <dbReference type="ARBA" id="ARBA00022692"/>
    </source>
</evidence>
<dbReference type="GO" id="GO:0065002">
    <property type="term" value="P:intracellular protein transmembrane transport"/>
    <property type="evidence" value="ECO:0007669"/>
    <property type="project" value="UniProtKB-UniRule"/>
</dbReference>
<dbReference type="InterPro" id="IPR055344">
    <property type="entry name" value="SecD_SecF_C_bact"/>
</dbReference>
<dbReference type="SUPFAM" id="SSF82866">
    <property type="entry name" value="Multidrug efflux transporter AcrB transmembrane domain"/>
    <property type="match status" value="1"/>
</dbReference>
<evidence type="ECO:0000259" key="12">
    <source>
        <dbReference type="Pfam" id="PF21760"/>
    </source>
</evidence>
<keyword evidence="7 10" id="KW-1133">Transmembrane helix</keyword>
<feature type="transmembrane region" description="Helical" evidence="10">
    <location>
        <begin position="369"/>
        <end position="387"/>
    </location>
</feature>
<dbReference type="PANTHER" id="PTHR30081">
    <property type="entry name" value="PROTEIN-EXPORT MEMBRANE PROTEIN SEC"/>
    <property type="match status" value="1"/>
</dbReference>
<evidence type="ECO:0000313" key="14">
    <source>
        <dbReference type="EMBL" id="REF86152.1"/>
    </source>
</evidence>
<dbReference type="GO" id="GO:0006605">
    <property type="term" value="P:protein targeting"/>
    <property type="evidence" value="ECO:0007669"/>
    <property type="project" value="UniProtKB-UniRule"/>
</dbReference>
<evidence type="ECO:0000313" key="15">
    <source>
        <dbReference type="Proteomes" id="UP000256900"/>
    </source>
</evidence>
<dbReference type="GO" id="GO:0015450">
    <property type="term" value="F:protein-transporting ATPase activity"/>
    <property type="evidence" value="ECO:0007669"/>
    <property type="project" value="InterPro"/>
</dbReference>
<dbReference type="InterPro" id="IPR048634">
    <property type="entry name" value="SecD_SecF_C"/>
</dbReference>
<dbReference type="RefSeq" id="WP_115836720.1">
    <property type="nucleotide sequence ID" value="NZ_CP025086.1"/>
</dbReference>
<dbReference type="OrthoDB" id="9805019at2"/>
<comment type="subunit">
    <text evidence="10">Forms a complex with SecF. Part of the essential Sec protein translocation apparatus which comprises SecA, SecYEG and auxiliary proteins SecDF-YajC and YidC.</text>
</comment>
<dbReference type="FunFam" id="1.20.1640.10:FF:000004">
    <property type="entry name" value="Protein translocase subunit SecD"/>
    <property type="match status" value="1"/>
</dbReference>
<feature type="transmembrane region" description="Helical" evidence="10">
    <location>
        <begin position="498"/>
        <end position="521"/>
    </location>
</feature>
<dbReference type="GO" id="GO:0005886">
    <property type="term" value="C:plasma membrane"/>
    <property type="evidence" value="ECO:0007669"/>
    <property type="project" value="UniProtKB-SubCell"/>
</dbReference>
<dbReference type="Pfam" id="PF21760">
    <property type="entry name" value="SecD_1st"/>
    <property type="match status" value="1"/>
</dbReference>
<dbReference type="InterPro" id="IPR022646">
    <property type="entry name" value="SecD/SecF_CS"/>
</dbReference>
<evidence type="ECO:0000256" key="9">
    <source>
        <dbReference type="ARBA" id="ARBA00023136"/>
    </source>
</evidence>
<dbReference type="NCBIfam" id="TIGR00916">
    <property type="entry name" value="2A0604s01"/>
    <property type="match status" value="1"/>
</dbReference>
<gene>
    <name evidence="10" type="primary">secD</name>
    <name evidence="14" type="ORF">DES32_2197</name>
</gene>
<dbReference type="EMBL" id="QUMO01000003">
    <property type="protein sequence ID" value="REF86152.1"/>
    <property type="molecule type" value="Genomic_DNA"/>
</dbReference>
<evidence type="ECO:0000259" key="13">
    <source>
        <dbReference type="Pfam" id="PF22599"/>
    </source>
</evidence>
<dbReference type="Gene3D" id="3.30.70.3400">
    <property type="match status" value="1"/>
</dbReference>
<comment type="similarity">
    <text evidence="10">Belongs to the SecD/SecF family. SecD subfamily.</text>
</comment>
<evidence type="ECO:0000256" key="3">
    <source>
        <dbReference type="ARBA" id="ARBA00022475"/>
    </source>
</evidence>
<keyword evidence="4" id="KW-0997">Cell inner membrane</keyword>
<name>A0A3D9YZ48_9HYPH</name>
<dbReference type="Gene3D" id="1.20.1640.10">
    <property type="entry name" value="Multidrug efflux transporter AcrB transmembrane domain"/>
    <property type="match status" value="1"/>
</dbReference>
<dbReference type="Gene3D" id="3.30.1360.200">
    <property type="match status" value="1"/>
</dbReference>
<dbReference type="InterPro" id="IPR054384">
    <property type="entry name" value="SecDF_P1_head"/>
</dbReference>
<dbReference type="AlphaFoldDB" id="A0A3D9YZ48"/>
<dbReference type="InterPro" id="IPR001036">
    <property type="entry name" value="Acrflvin-R"/>
</dbReference>
<sequence length="531" mass="56922">MLRFATWKVVSILSATVLALLVIAPSLLSPGARASLTNHLPSWFPVRTIVLGLDLQGGSHVLLEVDAASVLKTEVQNLRDDTRRLLREQKVPISGGVAMLPQGVQFHLLDPADAQKITPELAKLAQPIGGALLGGPVPPRVDVKQLDNGTIQLLVTDAAIQDKIRHAVDQSIEVLRRRVDALGTTEPNIQRQGDDRILVEVPGLQNPEKLKQILGTTAKLEFRLVAQPGEDANDYDMLDQVEEPGKLPVEKQVMVQGEDLTDAQPAFDQHTGEPVVEFRFNIRGGQRFGEVTSANVGRPFAIVLDGKVISAPRILGPITGGSGQISGRYTVESANNLAILLRAGALPAKLTIVEERTVGPGLGQDSIDAGKRAAFVGAGLVLVYMLITYGTFGIFANIALMVHIAFIFAGLILLGATLTLPGIAGIVLTIGMAVDSNVLIYERIREENHAGRSVISSLDAGFKRAFATIVDSNVTMFVAAAILYFLGTGPVRGFAVSLALGILTTIVTAVTMTRMMIALWYQHKRPTKLPI</sequence>
<proteinExistence type="inferred from homology"/>
<dbReference type="Pfam" id="PF22599">
    <property type="entry name" value="SecDF_P1_head"/>
    <property type="match status" value="1"/>
</dbReference>
<dbReference type="GO" id="GO:0043952">
    <property type="term" value="P:protein transport by the Sec complex"/>
    <property type="evidence" value="ECO:0007669"/>
    <property type="project" value="UniProtKB-UniRule"/>
</dbReference>
<dbReference type="PANTHER" id="PTHR30081:SF1">
    <property type="entry name" value="PROTEIN TRANSLOCASE SUBUNIT SECD"/>
    <property type="match status" value="1"/>
</dbReference>
<comment type="subcellular location">
    <subcellularLocation>
        <location evidence="1 10">Cell membrane</location>
        <topology evidence="1 10">Multi-pass membrane protein</topology>
    </subcellularLocation>
</comment>
<protein>
    <recommendedName>
        <fullName evidence="10">Protein translocase subunit SecD</fullName>
    </recommendedName>
</protein>
<evidence type="ECO:0000256" key="6">
    <source>
        <dbReference type="ARBA" id="ARBA00022927"/>
    </source>
</evidence>
<dbReference type="InterPro" id="IPR005791">
    <property type="entry name" value="SecD"/>
</dbReference>
<dbReference type="Pfam" id="PF07549">
    <property type="entry name" value="Sec_GG"/>
    <property type="match status" value="1"/>
</dbReference>
<comment type="caution">
    <text evidence="14">The sequence shown here is derived from an EMBL/GenBank/DDBJ whole genome shotgun (WGS) entry which is preliminary data.</text>
</comment>
<keyword evidence="5 10" id="KW-0812">Transmembrane</keyword>
<evidence type="ECO:0000256" key="7">
    <source>
        <dbReference type="ARBA" id="ARBA00022989"/>
    </source>
</evidence>
<keyword evidence="3 10" id="KW-1003">Cell membrane</keyword>
<dbReference type="NCBIfam" id="TIGR01129">
    <property type="entry name" value="secD"/>
    <property type="match status" value="1"/>
</dbReference>
<keyword evidence="2 10" id="KW-0813">Transport</keyword>
<keyword evidence="9 10" id="KW-0472">Membrane</keyword>